<evidence type="ECO:0008006" key="3">
    <source>
        <dbReference type="Google" id="ProtNLM"/>
    </source>
</evidence>
<comment type="caution">
    <text evidence="1">The sequence shown here is derived from an EMBL/GenBank/DDBJ whole genome shotgun (WGS) entry which is preliminary data.</text>
</comment>
<dbReference type="AlphaFoldDB" id="A6NZH2"/>
<evidence type="ECO:0000313" key="2">
    <source>
        <dbReference type="Proteomes" id="UP000003639"/>
    </source>
</evidence>
<evidence type="ECO:0000313" key="1">
    <source>
        <dbReference type="EMBL" id="EDM98821.1"/>
    </source>
</evidence>
<name>A6NZH2_9FIRM</name>
<dbReference type="EMBL" id="AAXG02000032">
    <property type="protein sequence ID" value="EDM98821.1"/>
    <property type="molecule type" value="Genomic_DNA"/>
</dbReference>
<keyword evidence="2" id="KW-1185">Reference proteome</keyword>
<dbReference type="RefSeq" id="WP_006574127.1">
    <property type="nucleotide sequence ID" value="NZ_AAXG02000032.1"/>
</dbReference>
<reference evidence="1 2" key="2">
    <citation type="submission" date="2007-06" db="EMBL/GenBank/DDBJ databases">
        <title>Draft genome sequence of Pseudoflavonifractor capillosus ATCC 29799.</title>
        <authorList>
            <person name="Sudarsanam P."/>
            <person name="Ley R."/>
            <person name="Guruge J."/>
            <person name="Turnbaugh P.J."/>
            <person name="Mahowald M."/>
            <person name="Liep D."/>
            <person name="Gordon J."/>
        </authorList>
    </citation>
    <scope>NUCLEOTIDE SEQUENCE [LARGE SCALE GENOMIC DNA]</scope>
    <source>
        <strain evidence="1 2">ATCC 29799</strain>
    </source>
</reference>
<dbReference type="STRING" id="411467.BACCAP_03623"/>
<reference evidence="1 2" key="1">
    <citation type="submission" date="2007-04" db="EMBL/GenBank/DDBJ databases">
        <authorList>
            <person name="Fulton L."/>
            <person name="Clifton S."/>
            <person name="Fulton B."/>
            <person name="Xu J."/>
            <person name="Minx P."/>
            <person name="Pepin K.H."/>
            <person name="Johnson M."/>
            <person name="Thiruvilangam P."/>
            <person name="Bhonagiri V."/>
            <person name="Nash W.E."/>
            <person name="Mardis E.R."/>
            <person name="Wilson R.K."/>
        </authorList>
    </citation>
    <scope>NUCLEOTIDE SEQUENCE [LARGE SCALE GENOMIC DNA]</scope>
    <source>
        <strain evidence="1 2">ATCC 29799</strain>
    </source>
</reference>
<gene>
    <name evidence="1" type="ORF">BACCAP_03623</name>
</gene>
<proteinExistence type="predicted"/>
<accession>A6NZH2</accession>
<dbReference type="Proteomes" id="UP000003639">
    <property type="component" value="Unassembled WGS sequence"/>
</dbReference>
<dbReference type="eggNOG" id="ENOG502Z8IH">
    <property type="taxonomic scope" value="Bacteria"/>
</dbReference>
<protein>
    <recommendedName>
        <fullName evidence="3">Nucleotidyltransferase</fullName>
    </recommendedName>
</protein>
<sequence>MYHYLDDREFEHRMRRLAGKIMQSLCHRLKVEYDIGANFKLVGSGGSNLILQNADEPVDLDYNLEILKCEDINNGRKLKEDIRKAFNEVLNEHRFGDCQDSTSCLTSPRIYFTRGNKTEFSIDVCITRQDEAGRYHRLIHKKTGCADWDQYYWNIVPDSERIGEKADDIKAHGKWAQLREEYLKIKNKYLSYSGYAAQLGDTYVNLPSFVCYIEAVNNVCNQIKQQIRLQNVCSWQQLHSGSRIML</sequence>
<organism evidence="1 2">
    <name type="scientific">Pseudoflavonifractor capillosus ATCC 29799</name>
    <dbReference type="NCBI Taxonomy" id="411467"/>
    <lineage>
        <taxon>Bacteria</taxon>
        <taxon>Bacillati</taxon>
        <taxon>Bacillota</taxon>
        <taxon>Clostridia</taxon>
        <taxon>Eubacteriales</taxon>
        <taxon>Oscillospiraceae</taxon>
        <taxon>Pseudoflavonifractor</taxon>
    </lineage>
</organism>